<protein>
    <submittedName>
        <fullName evidence="3">DNA mismatch repair protein MutT</fullName>
    </submittedName>
</protein>
<dbReference type="EMBL" id="LGKG01000153">
    <property type="protein sequence ID" value="KPC60951.1"/>
    <property type="molecule type" value="Genomic_DNA"/>
</dbReference>
<dbReference type="RefSeq" id="WP_053926188.1">
    <property type="nucleotide sequence ID" value="NZ_LGKG01000153.1"/>
</dbReference>
<feature type="domain" description="Nudix hydrolase" evidence="2">
    <location>
        <begin position="2"/>
        <end position="151"/>
    </location>
</feature>
<dbReference type="InterPro" id="IPR051325">
    <property type="entry name" value="Nudix_hydrolase_domain"/>
</dbReference>
<keyword evidence="1" id="KW-0378">Hydrolase</keyword>
<dbReference type="InterPro" id="IPR015797">
    <property type="entry name" value="NUDIX_hydrolase-like_dom_sf"/>
</dbReference>
<evidence type="ECO:0000313" key="4">
    <source>
        <dbReference type="Proteomes" id="UP000037982"/>
    </source>
</evidence>
<dbReference type="PANTHER" id="PTHR21340:SF7">
    <property type="entry name" value="NUDIX HYDROLASE DOMAIN-CONTAINING PROTEIN"/>
    <property type="match status" value="1"/>
</dbReference>
<dbReference type="InterPro" id="IPR000086">
    <property type="entry name" value="NUDIX_hydrolase_dom"/>
</dbReference>
<dbReference type="AlphaFoldDB" id="A0A0N0GXD7"/>
<evidence type="ECO:0000256" key="1">
    <source>
        <dbReference type="ARBA" id="ARBA00022801"/>
    </source>
</evidence>
<comment type="caution">
    <text evidence="3">The sequence shown here is derived from an EMBL/GenBank/DDBJ whole genome shotgun (WGS) entry which is preliminary data.</text>
</comment>
<dbReference type="GO" id="GO:0006167">
    <property type="term" value="P:AMP biosynthetic process"/>
    <property type="evidence" value="ECO:0007669"/>
    <property type="project" value="TreeGrafter"/>
</dbReference>
<gene>
    <name evidence="3" type="ORF">ADL29_27090</name>
</gene>
<sequence length="158" mass="17301">MTAKHSAGLLLYRMRADGPEVLLAHMGGPLWARRDAGAWSVPKGEYVPPEEARDAARREFEEELGIPPPDGPYLPLGEARQSGGKVVTVWAVESDLDPERIVPGTFEMEWPRGSGTVAAFPEIDRVAWFTPAQAAERVVKGQRVFLERLAGRLDDGAP</sequence>
<name>A0A0N0GXD7_9ACTN</name>
<dbReference type="PATRIC" id="fig|66876.3.peg.5927"/>
<dbReference type="Gene3D" id="3.90.79.10">
    <property type="entry name" value="Nucleoside Triphosphate Pyrophosphohydrolase"/>
    <property type="match status" value="1"/>
</dbReference>
<organism evidence="3 4">
    <name type="scientific">Streptomyces chattanoogensis</name>
    <dbReference type="NCBI Taxonomy" id="66876"/>
    <lineage>
        <taxon>Bacteria</taxon>
        <taxon>Bacillati</taxon>
        <taxon>Actinomycetota</taxon>
        <taxon>Actinomycetes</taxon>
        <taxon>Kitasatosporales</taxon>
        <taxon>Streptomycetaceae</taxon>
        <taxon>Streptomyces</taxon>
    </lineage>
</organism>
<proteinExistence type="predicted"/>
<dbReference type="InterPro" id="IPR020084">
    <property type="entry name" value="NUDIX_hydrolase_CS"/>
</dbReference>
<dbReference type="CDD" id="cd04662">
    <property type="entry name" value="NUDIX_Hydrolase"/>
    <property type="match status" value="1"/>
</dbReference>
<dbReference type="PROSITE" id="PS51462">
    <property type="entry name" value="NUDIX"/>
    <property type="match status" value="1"/>
</dbReference>
<dbReference type="Pfam" id="PF00293">
    <property type="entry name" value="NUDIX"/>
    <property type="match status" value="1"/>
</dbReference>
<evidence type="ECO:0000313" key="3">
    <source>
        <dbReference type="EMBL" id="KPC60951.1"/>
    </source>
</evidence>
<dbReference type="PROSITE" id="PS00893">
    <property type="entry name" value="NUDIX_BOX"/>
    <property type="match status" value="1"/>
</dbReference>
<keyword evidence="4" id="KW-1185">Reference proteome</keyword>
<dbReference type="SUPFAM" id="SSF55811">
    <property type="entry name" value="Nudix"/>
    <property type="match status" value="1"/>
</dbReference>
<dbReference type="GO" id="GO:0006754">
    <property type="term" value="P:ATP biosynthetic process"/>
    <property type="evidence" value="ECO:0007669"/>
    <property type="project" value="TreeGrafter"/>
</dbReference>
<accession>A0A0N0GXD7</accession>
<dbReference type="PANTHER" id="PTHR21340">
    <property type="entry name" value="DIADENOSINE 5,5-P1,P4-TETRAPHOSPHATE PYROPHOSPHOHYDROLASE MUTT"/>
    <property type="match status" value="1"/>
</dbReference>
<evidence type="ECO:0000259" key="2">
    <source>
        <dbReference type="PROSITE" id="PS51462"/>
    </source>
</evidence>
<dbReference type="GO" id="GO:0004081">
    <property type="term" value="F:bis(5'-nucleosyl)-tetraphosphatase (asymmetrical) activity"/>
    <property type="evidence" value="ECO:0007669"/>
    <property type="project" value="TreeGrafter"/>
</dbReference>
<reference evidence="4" key="1">
    <citation type="submission" date="2015-07" db="EMBL/GenBank/DDBJ databases">
        <authorList>
            <person name="Ju K.-S."/>
            <person name="Doroghazi J.R."/>
            <person name="Metcalf W.W."/>
        </authorList>
    </citation>
    <scope>NUCLEOTIDE SEQUENCE [LARGE SCALE GENOMIC DNA]</scope>
    <source>
        <strain evidence="4">NRRL ISP-5002</strain>
    </source>
</reference>
<dbReference type="Proteomes" id="UP000037982">
    <property type="component" value="Unassembled WGS sequence"/>
</dbReference>